<dbReference type="PROSITE" id="PS51832">
    <property type="entry name" value="HD_GYP"/>
    <property type="match status" value="1"/>
</dbReference>
<feature type="domain" description="HD-GYP" evidence="2">
    <location>
        <begin position="86"/>
        <end position="281"/>
    </location>
</feature>
<dbReference type="InterPro" id="IPR037522">
    <property type="entry name" value="HD_GYP_dom"/>
</dbReference>
<protein>
    <submittedName>
        <fullName evidence="3">Metal dependent phosphohydrolase</fullName>
    </submittedName>
</protein>
<reference evidence="3 4" key="1">
    <citation type="submission" date="2008-05" db="EMBL/GenBank/DDBJ databases">
        <title>Complete sequence of chromosome of Geobacter lovleyi SZ.</title>
        <authorList>
            <consortium name="US DOE Joint Genome Institute"/>
            <person name="Lucas S."/>
            <person name="Copeland A."/>
            <person name="Lapidus A."/>
            <person name="Glavina del Rio T."/>
            <person name="Dalin E."/>
            <person name="Tice H."/>
            <person name="Bruce D."/>
            <person name="Goodwin L."/>
            <person name="Pitluck S."/>
            <person name="Chertkov O."/>
            <person name="Meincke L."/>
            <person name="Brettin T."/>
            <person name="Detter J.C."/>
            <person name="Han C."/>
            <person name="Tapia R."/>
            <person name="Kuske C.R."/>
            <person name="Schmutz J."/>
            <person name="Larimer F."/>
            <person name="Land M."/>
            <person name="Hauser L."/>
            <person name="Kyrpides N."/>
            <person name="Mikhailova N."/>
            <person name="Sung Y."/>
            <person name="Fletcher K.E."/>
            <person name="Ritalahti K.M."/>
            <person name="Loeffler F.E."/>
            <person name="Richardson P."/>
        </authorList>
    </citation>
    <scope>NUCLEOTIDE SEQUENCE [LARGE SCALE GENOMIC DNA]</scope>
    <source>
        <strain evidence="4">ATCC BAA-1151 / DSM 17278 / SZ</strain>
    </source>
</reference>
<dbReference type="HOGENOM" id="CLU_000445_92_3_7"/>
<proteinExistence type="predicted"/>
<keyword evidence="3" id="KW-0378">Hydrolase</keyword>
<evidence type="ECO:0000256" key="1">
    <source>
        <dbReference type="SAM" id="Coils"/>
    </source>
</evidence>
<dbReference type="OrthoDB" id="9776250at2"/>
<keyword evidence="4" id="KW-1185">Reference proteome</keyword>
<dbReference type="Pfam" id="PF13487">
    <property type="entry name" value="HD_5"/>
    <property type="match status" value="1"/>
</dbReference>
<sequence length="306" mass="34536">MTTIQTDRLFQQLTRIMNEVSQGNTSNLETIFELTKEGIYPPEIVNLAESFGMMVVNIEAKQQHLEQLLANLQEKNCALEMVSNSLLNANVGMLEVLGSAIAKRDSDTCSHNYRVCIYAIHLGKELGLSDDSLRSLIKGAFLHDIGKIAISDTILLKPGGLDDQEYEIIKTHVLHGSEIIKAYSWLSDAHDVVLYHHERFNGNGYPDGLQTDQIPLNARIFAICDVFDALTSKRPYKEPYPLDYALRAMRCEAGSHFDPEIFDLFVKNAETVHETVARLSESQLERLLHAIMHDYFAPSERNGENR</sequence>
<dbReference type="SMART" id="SM00471">
    <property type="entry name" value="HDc"/>
    <property type="match status" value="1"/>
</dbReference>
<accession>B3E4G3</accession>
<evidence type="ECO:0000313" key="3">
    <source>
        <dbReference type="EMBL" id="ACD94478.1"/>
    </source>
</evidence>
<dbReference type="KEGG" id="glo:Glov_0752"/>
<dbReference type="STRING" id="398767.Glov_0752"/>
<dbReference type="PANTHER" id="PTHR45228:SF4">
    <property type="entry name" value="LIPOPROTEIN"/>
    <property type="match status" value="1"/>
</dbReference>
<name>B3E4G3_TRIL1</name>
<evidence type="ECO:0000313" key="4">
    <source>
        <dbReference type="Proteomes" id="UP000002420"/>
    </source>
</evidence>
<dbReference type="eggNOG" id="COG3437">
    <property type="taxonomic scope" value="Bacteria"/>
</dbReference>
<evidence type="ECO:0000259" key="2">
    <source>
        <dbReference type="PROSITE" id="PS51832"/>
    </source>
</evidence>
<dbReference type="PANTHER" id="PTHR45228">
    <property type="entry name" value="CYCLIC DI-GMP PHOSPHODIESTERASE TM_0186-RELATED"/>
    <property type="match status" value="1"/>
</dbReference>
<keyword evidence="1" id="KW-0175">Coiled coil</keyword>
<dbReference type="Gene3D" id="1.10.3210.10">
    <property type="entry name" value="Hypothetical protein af1432"/>
    <property type="match status" value="1"/>
</dbReference>
<feature type="coiled-coil region" evidence="1">
    <location>
        <begin position="55"/>
        <end position="85"/>
    </location>
</feature>
<organism evidence="3 4">
    <name type="scientific">Trichlorobacter lovleyi (strain ATCC BAA-1151 / DSM 17278 / SZ)</name>
    <name type="common">Geobacter lovleyi</name>
    <dbReference type="NCBI Taxonomy" id="398767"/>
    <lineage>
        <taxon>Bacteria</taxon>
        <taxon>Pseudomonadati</taxon>
        <taxon>Thermodesulfobacteriota</taxon>
        <taxon>Desulfuromonadia</taxon>
        <taxon>Geobacterales</taxon>
        <taxon>Geobacteraceae</taxon>
        <taxon>Trichlorobacter</taxon>
    </lineage>
</organism>
<dbReference type="GO" id="GO:0016787">
    <property type="term" value="F:hydrolase activity"/>
    <property type="evidence" value="ECO:0007669"/>
    <property type="project" value="UniProtKB-KW"/>
</dbReference>
<dbReference type="Proteomes" id="UP000002420">
    <property type="component" value="Chromosome"/>
</dbReference>
<dbReference type="InterPro" id="IPR052020">
    <property type="entry name" value="Cyclic_di-GMP/3'3'-cGAMP_PDE"/>
</dbReference>
<gene>
    <name evidence="3" type="ordered locus">Glov_0752</name>
</gene>
<dbReference type="EMBL" id="CP001089">
    <property type="protein sequence ID" value="ACD94478.1"/>
    <property type="molecule type" value="Genomic_DNA"/>
</dbReference>
<dbReference type="CDD" id="cd00077">
    <property type="entry name" value="HDc"/>
    <property type="match status" value="1"/>
</dbReference>
<dbReference type="AlphaFoldDB" id="B3E4G3"/>
<dbReference type="SUPFAM" id="SSF109604">
    <property type="entry name" value="HD-domain/PDEase-like"/>
    <property type="match status" value="1"/>
</dbReference>
<dbReference type="InterPro" id="IPR003607">
    <property type="entry name" value="HD/PDEase_dom"/>
</dbReference>